<keyword evidence="9 11" id="KW-0472">Membrane</keyword>
<dbReference type="InterPro" id="IPR015943">
    <property type="entry name" value="WD40/YVTN_repeat-like_dom_sf"/>
</dbReference>
<protein>
    <recommendedName>
        <fullName evidence="4">ER membrane protein complex subunit 1</fullName>
    </recommendedName>
</protein>
<dbReference type="AlphaFoldDB" id="A0A164SC05"/>
<feature type="domain" description="EMC1 first beta-propeller" evidence="14">
    <location>
        <begin position="21"/>
        <end position="123"/>
    </location>
</feature>
<dbReference type="GO" id="GO:0072546">
    <property type="term" value="C:EMC complex"/>
    <property type="evidence" value="ECO:0007669"/>
    <property type="project" value="InterPro"/>
</dbReference>
<evidence type="ECO:0000256" key="2">
    <source>
        <dbReference type="ARBA" id="ARBA00007904"/>
    </source>
</evidence>
<feature type="signal peptide" evidence="12">
    <location>
        <begin position="1"/>
        <end position="20"/>
    </location>
</feature>
<gene>
    <name evidence="15" type="ORF">APZ42_026290</name>
</gene>
<evidence type="ECO:0000256" key="5">
    <source>
        <dbReference type="ARBA" id="ARBA00022692"/>
    </source>
</evidence>
<dbReference type="SUPFAM" id="SSF50998">
    <property type="entry name" value="Quinoprotein alcohol dehydrogenase-like"/>
    <property type="match status" value="1"/>
</dbReference>
<dbReference type="InterPro" id="IPR011047">
    <property type="entry name" value="Quinoprotein_ADH-like_sf"/>
</dbReference>
<sequence length="922" mass="102979">MKTSSSSLCIVFIFIQTINGLYEDQIGKFDWRQQYIGKVKHAIFDSTGKKIVVGTEENTLALLHAGTGKIEWRHLLGSSAKSTITSLFLLSNGKVASVSNFPTIVRVFDVSSGILQWETAVAKDIQPVLCKWSVSKRDVISIEINPSRSGYDLRLTEYSATSGTENVSPATELPWFTPGTNCQLVFPHLVCLHPQDDAVNIVDVRNSDTHQRIELQYLGITVGAGQLVTLGVTKNFVSLRTTGTFSLYKVTDEGLQRTGAEWPSETVLVSVPTVKDTEARGQYMAALIKREKNYSVRIYDLETDQVLDDVSGDMKLPDQAGEPDLLSTFLMRKPNGELSYRYAISTTDDSFHYGSKKEVYWTREEALTSIVQVEMVDLPVSSIEASIEEEFGSDQPLSGILGHTIRRLSSQFRQLLIVAQQLVAGQISLVHRDAVGSNSKALERDRFGLHKLILILTRPGKLFAMDTLSGRIVWQRLLKNVNTDKVRLYVQRTSIHYPLEPQCTILAKSSTSNQAVLFIFHPITGEPAQFGSEGYVNLSYNVQQALLLPQNEETEYMKPLLLLDESAAPHVFPPTESAINHVVKMSNNLFMFVADTKSCVLRGYSLAKSRADQLSSAAVWQLQLCSSSDSVEEEIVSIVSRHPEEKVFSQGRVLADRSVLYKYLNPNMVVVATAGTNHPHHRGYLNLYLIDVVSGAVVFSTSHRRVQSPYHVVYAENWIVYSYYNEKYRRTELSSLELFEGQTQSNSTAFSSFSAPQPLVDRQAYIYPAHITAMKDTVSEQGMTAKHILLGLTNGWIQEMPRAFLDPRRPVVAAATPEMREEGIMPYLPELPIPAEAIINYNQTISNIKSIYVTPSSLESTALVFVCGLDIFFTHVTPSRTFDVLNDDFEYGFIALVLIGLTLASFITKRLAGKKSLRQAWK</sequence>
<dbReference type="InterPro" id="IPR026895">
    <property type="entry name" value="EMC1"/>
</dbReference>
<comment type="caution">
    <text evidence="15">The sequence shown here is derived from an EMBL/GenBank/DDBJ whole genome shotgun (WGS) entry which is preliminary data.</text>
</comment>
<keyword evidence="5 11" id="KW-0812">Transmembrane</keyword>
<dbReference type="STRING" id="35525.A0A164SC05"/>
<keyword evidence="16" id="KW-1185">Reference proteome</keyword>
<evidence type="ECO:0000256" key="7">
    <source>
        <dbReference type="ARBA" id="ARBA00022824"/>
    </source>
</evidence>
<dbReference type="PANTHER" id="PTHR21573">
    <property type="entry name" value="ER MEMBRANE PROTEIN COMPLEX SUBUNIT 1"/>
    <property type="match status" value="1"/>
</dbReference>
<dbReference type="Pfam" id="PF07774">
    <property type="entry name" value="EMC1_C"/>
    <property type="match status" value="1"/>
</dbReference>
<evidence type="ECO:0000256" key="12">
    <source>
        <dbReference type="SAM" id="SignalP"/>
    </source>
</evidence>
<accession>A0A164SC05</accession>
<evidence type="ECO:0000256" key="11">
    <source>
        <dbReference type="SAM" id="Phobius"/>
    </source>
</evidence>
<feature type="domain" description="EMC1 first beta-propeller" evidence="14">
    <location>
        <begin position="152"/>
        <end position="365"/>
    </location>
</feature>
<dbReference type="EMBL" id="LRGB01002066">
    <property type="protein sequence ID" value="KZS09468.1"/>
    <property type="molecule type" value="Genomic_DNA"/>
</dbReference>
<dbReference type="Pfam" id="PF25293">
    <property type="entry name" value="Beta-prop_EMC1_N"/>
    <property type="match status" value="2"/>
</dbReference>
<evidence type="ECO:0000256" key="6">
    <source>
        <dbReference type="ARBA" id="ARBA00022729"/>
    </source>
</evidence>
<evidence type="ECO:0000256" key="9">
    <source>
        <dbReference type="ARBA" id="ARBA00023136"/>
    </source>
</evidence>
<dbReference type="OrthoDB" id="28092at2759"/>
<evidence type="ECO:0000313" key="16">
    <source>
        <dbReference type="Proteomes" id="UP000076858"/>
    </source>
</evidence>
<evidence type="ECO:0000313" key="15">
    <source>
        <dbReference type="EMBL" id="KZS09468.1"/>
    </source>
</evidence>
<feature type="transmembrane region" description="Helical" evidence="11">
    <location>
        <begin position="889"/>
        <end position="908"/>
    </location>
</feature>
<organism evidence="15 16">
    <name type="scientific">Daphnia magna</name>
    <dbReference type="NCBI Taxonomy" id="35525"/>
    <lineage>
        <taxon>Eukaryota</taxon>
        <taxon>Metazoa</taxon>
        <taxon>Ecdysozoa</taxon>
        <taxon>Arthropoda</taxon>
        <taxon>Crustacea</taxon>
        <taxon>Branchiopoda</taxon>
        <taxon>Diplostraca</taxon>
        <taxon>Cladocera</taxon>
        <taxon>Anomopoda</taxon>
        <taxon>Daphniidae</taxon>
        <taxon>Daphnia</taxon>
    </lineage>
</organism>
<reference evidence="15 16" key="1">
    <citation type="submission" date="2016-03" db="EMBL/GenBank/DDBJ databases">
        <title>EvidentialGene: Evidence-directed Construction of Genes on Genomes.</title>
        <authorList>
            <person name="Gilbert D.G."/>
            <person name="Choi J.-H."/>
            <person name="Mockaitis K."/>
            <person name="Colbourne J."/>
            <person name="Pfrender M."/>
        </authorList>
    </citation>
    <scope>NUCLEOTIDE SEQUENCE [LARGE SCALE GENOMIC DNA]</scope>
    <source>
        <strain evidence="15 16">Xinb3</strain>
        <tissue evidence="15">Complete organism</tissue>
    </source>
</reference>
<dbReference type="InterPro" id="IPR011678">
    <property type="entry name" value="EMC1_C"/>
</dbReference>
<evidence type="ECO:0000256" key="3">
    <source>
        <dbReference type="ARBA" id="ARBA00011276"/>
    </source>
</evidence>
<dbReference type="PANTHER" id="PTHR21573:SF0">
    <property type="entry name" value="ER MEMBRANE PROTEIN COMPLEX SUBUNIT 1"/>
    <property type="match status" value="1"/>
</dbReference>
<proteinExistence type="inferred from homology"/>
<comment type="subunit">
    <text evidence="3">Component of the ER membrane protein complex (EMC).</text>
</comment>
<evidence type="ECO:0000259" key="13">
    <source>
        <dbReference type="Pfam" id="PF07774"/>
    </source>
</evidence>
<evidence type="ECO:0000256" key="8">
    <source>
        <dbReference type="ARBA" id="ARBA00022989"/>
    </source>
</evidence>
<dbReference type="Proteomes" id="UP000076858">
    <property type="component" value="Unassembled WGS sequence"/>
</dbReference>
<keyword evidence="10" id="KW-0325">Glycoprotein</keyword>
<dbReference type="InterPro" id="IPR058545">
    <property type="entry name" value="Beta-prop_EMC1_1st"/>
</dbReference>
<feature type="domain" description="ER membrane protein complex subunit 1 C-terminal" evidence="13">
    <location>
        <begin position="715"/>
        <end position="921"/>
    </location>
</feature>
<evidence type="ECO:0000256" key="1">
    <source>
        <dbReference type="ARBA" id="ARBA00004115"/>
    </source>
</evidence>
<evidence type="ECO:0000256" key="4">
    <source>
        <dbReference type="ARBA" id="ARBA00020824"/>
    </source>
</evidence>
<keyword evidence="6 12" id="KW-0732">Signal</keyword>
<name>A0A164SC05_9CRUS</name>
<evidence type="ECO:0000256" key="10">
    <source>
        <dbReference type="ARBA" id="ARBA00023180"/>
    </source>
</evidence>
<comment type="similarity">
    <text evidence="2">Belongs to the EMC1 family.</text>
</comment>
<comment type="subcellular location">
    <subcellularLocation>
        <location evidence="1">Endoplasmic reticulum membrane</location>
        <topology evidence="1">Single-pass type I membrane protein</topology>
    </subcellularLocation>
</comment>
<dbReference type="GO" id="GO:0034975">
    <property type="term" value="P:protein folding in endoplasmic reticulum"/>
    <property type="evidence" value="ECO:0007669"/>
    <property type="project" value="TreeGrafter"/>
</dbReference>
<feature type="chain" id="PRO_5007853085" description="ER membrane protein complex subunit 1" evidence="12">
    <location>
        <begin position="21"/>
        <end position="922"/>
    </location>
</feature>
<keyword evidence="7" id="KW-0256">Endoplasmic reticulum</keyword>
<evidence type="ECO:0000259" key="14">
    <source>
        <dbReference type="Pfam" id="PF25293"/>
    </source>
</evidence>
<dbReference type="Gene3D" id="2.130.10.10">
    <property type="entry name" value="YVTN repeat-like/Quinoprotein amine dehydrogenase"/>
    <property type="match status" value="1"/>
</dbReference>
<keyword evidence="8 11" id="KW-1133">Transmembrane helix</keyword>